<dbReference type="RefSeq" id="WP_378570865.1">
    <property type="nucleotide sequence ID" value="NZ_JBHSFQ010000001.1"/>
</dbReference>
<gene>
    <name evidence="2" type="ORF">ACFO4E_01945</name>
</gene>
<proteinExistence type="predicted"/>
<feature type="transmembrane region" description="Helical" evidence="1">
    <location>
        <begin position="99"/>
        <end position="120"/>
    </location>
</feature>
<accession>A0ABV9DNV5</accession>
<keyword evidence="1" id="KW-0472">Membrane</keyword>
<dbReference type="Pfam" id="PF11188">
    <property type="entry name" value="DUF2975"/>
    <property type="match status" value="1"/>
</dbReference>
<keyword evidence="1" id="KW-1133">Transmembrane helix</keyword>
<evidence type="ECO:0000256" key="1">
    <source>
        <dbReference type="SAM" id="Phobius"/>
    </source>
</evidence>
<keyword evidence="1" id="KW-0812">Transmembrane</keyword>
<evidence type="ECO:0000313" key="2">
    <source>
        <dbReference type="EMBL" id="MFC4560611.1"/>
    </source>
</evidence>
<name>A0ABV9DNV5_9ACTN</name>
<dbReference type="InterPro" id="IPR021354">
    <property type="entry name" value="DUF2975"/>
</dbReference>
<keyword evidence="3" id="KW-1185">Reference proteome</keyword>
<dbReference type="Proteomes" id="UP001595923">
    <property type="component" value="Unassembled WGS sequence"/>
</dbReference>
<protein>
    <submittedName>
        <fullName evidence="2">DUF2975 domain-containing protein</fullName>
    </submittedName>
</protein>
<feature type="transmembrane region" description="Helical" evidence="1">
    <location>
        <begin position="182"/>
        <end position="200"/>
    </location>
</feature>
<reference evidence="3" key="1">
    <citation type="journal article" date="2019" name="Int. J. Syst. Evol. Microbiol.">
        <title>The Global Catalogue of Microorganisms (GCM) 10K type strain sequencing project: providing services to taxonomists for standard genome sequencing and annotation.</title>
        <authorList>
            <consortium name="The Broad Institute Genomics Platform"/>
            <consortium name="The Broad Institute Genome Sequencing Center for Infectious Disease"/>
            <person name="Wu L."/>
            <person name="Ma J."/>
        </authorList>
    </citation>
    <scope>NUCLEOTIDE SEQUENCE [LARGE SCALE GENOMIC DNA]</scope>
    <source>
        <strain evidence="3">XZYJ18</strain>
    </source>
</reference>
<sequence length="214" mass="21850">MNDMSMEVRMTADQRAASWLDRLGGIVRLSAIAFATALALLLISGIGTVLGIGTPLRDHVIAIPLGAEELRAAPGALPPGTEPHGTTEVVVNDPTPAQAALWLVLAATPVALWLAGAVLLHRTIRAARHEGPFTHGVARRLRALGMLAVLGGLGTGVLDLGAGAALTSLVLGDGGFHASADVPFGVVLAGLGMLAIAEIVRHGVDLREDAEGTI</sequence>
<organism evidence="2 3">
    <name type="scientific">Nocardiopsis mangrovi</name>
    <dbReference type="NCBI Taxonomy" id="1179818"/>
    <lineage>
        <taxon>Bacteria</taxon>
        <taxon>Bacillati</taxon>
        <taxon>Actinomycetota</taxon>
        <taxon>Actinomycetes</taxon>
        <taxon>Streptosporangiales</taxon>
        <taxon>Nocardiopsidaceae</taxon>
        <taxon>Nocardiopsis</taxon>
    </lineage>
</organism>
<feature type="transmembrane region" description="Helical" evidence="1">
    <location>
        <begin position="141"/>
        <end position="162"/>
    </location>
</feature>
<dbReference type="EMBL" id="JBHSFQ010000001">
    <property type="protein sequence ID" value="MFC4560611.1"/>
    <property type="molecule type" value="Genomic_DNA"/>
</dbReference>
<feature type="transmembrane region" description="Helical" evidence="1">
    <location>
        <begin position="29"/>
        <end position="52"/>
    </location>
</feature>
<evidence type="ECO:0000313" key="3">
    <source>
        <dbReference type="Proteomes" id="UP001595923"/>
    </source>
</evidence>
<comment type="caution">
    <text evidence="2">The sequence shown here is derived from an EMBL/GenBank/DDBJ whole genome shotgun (WGS) entry which is preliminary data.</text>
</comment>